<evidence type="ECO:0000313" key="2">
    <source>
        <dbReference type="EMBL" id="ATB35678.1"/>
    </source>
</evidence>
<dbReference type="Proteomes" id="UP000217257">
    <property type="component" value="Chromosome"/>
</dbReference>
<evidence type="ECO:0000256" key="1">
    <source>
        <dbReference type="SAM" id="MobiDB-lite"/>
    </source>
</evidence>
<feature type="region of interest" description="Disordered" evidence="1">
    <location>
        <begin position="21"/>
        <end position="50"/>
    </location>
</feature>
<evidence type="ECO:0000313" key="3">
    <source>
        <dbReference type="Proteomes" id="UP000217257"/>
    </source>
</evidence>
<organism evidence="2 3">
    <name type="scientific">Cystobacter fuscus</name>
    <dbReference type="NCBI Taxonomy" id="43"/>
    <lineage>
        <taxon>Bacteria</taxon>
        <taxon>Pseudomonadati</taxon>
        <taxon>Myxococcota</taxon>
        <taxon>Myxococcia</taxon>
        <taxon>Myxococcales</taxon>
        <taxon>Cystobacterineae</taxon>
        <taxon>Archangiaceae</taxon>
        <taxon>Cystobacter</taxon>
    </lineage>
</organism>
<dbReference type="EMBL" id="CP022098">
    <property type="protein sequence ID" value="ATB35678.1"/>
    <property type="molecule type" value="Genomic_DNA"/>
</dbReference>
<proteinExistence type="predicted"/>
<name>A0A250IWL7_9BACT</name>
<accession>A0A250IWL7</accession>
<reference evidence="2 3" key="1">
    <citation type="submission" date="2017-06" db="EMBL/GenBank/DDBJ databases">
        <title>Sequencing and comparative analysis of myxobacterial genomes.</title>
        <authorList>
            <person name="Rupp O."/>
            <person name="Goesmann A."/>
            <person name="Sogaard-Andersen L."/>
        </authorList>
    </citation>
    <scope>NUCLEOTIDE SEQUENCE [LARGE SCALE GENOMIC DNA]</scope>
    <source>
        <strain evidence="2 3">DSM 52655</strain>
    </source>
</reference>
<dbReference type="AlphaFoldDB" id="A0A250IWL7"/>
<sequence length="66" mass="7144">MPPFVKAGLAIHYSPRAGIAMRMEKSAPPGQDSRSPLSLRENGPCLETGKQRLEGRAAKVVRSLLD</sequence>
<dbReference type="KEGG" id="cfus:CYFUS_001092"/>
<protein>
    <submittedName>
        <fullName evidence="2">Uncharacterized protein</fullName>
    </submittedName>
</protein>
<gene>
    <name evidence="2" type="ORF">CYFUS_001092</name>
</gene>